<accession>A0ABP0W2I3</accession>
<gene>
    <name evidence="3" type="ORF">CSSPJE1EN1_LOCUS5023</name>
</gene>
<dbReference type="PANTHER" id="PTHR33179">
    <property type="entry name" value="VQ MOTIF-CONTAINING PROTEIN"/>
    <property type="match status" value="1"/>
</dbReference>
<dbReference type="InterPro" id="IPR008889">
    <property type="entry name" value="VQ"/>
</dbReference>
<dbReference type="PANTHER" id="PTHR33179:SF83">
    <property type="entry name" value="VQ DOMAIN-CONTAINING PROTEIN"/>
    <property type="match status" value="1"/>
</dbReference>
<keyword evidence="4" id="KW-1185">Reference proteome</keyword>
<dbReference type="Proteomes" id="UP001497444">
    <property type="component" value="Chromosome 12"/>
</dbReference>
<feature type="compositionally biased region" description="Polar residues" evidence="1">
    <location>
        <begin position="9"/>
        <end position="27"/>
    </location>
</feature>
<reference evidence="3" key="1">
    <citation type="submission" date="2024-02" db="EMBL/GenBank/DDBJ databases">
        <authorList>
            <consortium name="ELIXIR-Norway"/>
            <consortium name="Elixir Norway"/>
        </authorList>
    </citation>
    <scope>NUCLEOTIDE SEQUENCE</scope>
</reference>
<evidence type="ECO:0000259" key="2">
    <source>
        <dbReference type="Pfam" id="PF05678"/>
    </source>
</evidence>
<dbReference type="InterPro" id="IPR039609">
    <property type="entry name" value="VQ_15/22"/>
</dbReference>
<feature type="region of interest" description="Disordered" evidence="1">
    <location>
        <begin position="1"/>
        <end position="27"/>
    </location>
</feature>
<sequence>MGDSKFRKSTSTAAGKRSSGISSRVASPTSVLLQEEAGMMTSCRSWEVGQLPASQEGQLVALKMQYGSAAQKADIGCSTQPGLAGINIDHIGRESCQILKEALELELRSDWKVMGTSTTVAAPMTTSGDATQAGVSGNFFPPASNDPCGNSMMESLGVSSSGARAISKRRPPRASRRLPTTVLEASCTDFRDMVQKLTGVPISSTSLRPNTGSELQALIAGVHSMVRPQPQRANIETTISSQSSYLASLSNGNTFLPQFHVNSDRVLQQPTHPDVAAEALLRSVSRGGAQAGANPDFAQLSDNIHAAGSFFPGYNYAGTENIIASLYGRSSLMQARSSNTRSSPAAAAPTTSSSTPRASWTDSAVAPCITFSFTMPNPLAAEQFAGSSTSAGASTDSRSAACKFVDHEQLLAGFKSASTSYNHTLAPETKQESAEDFASSRSYHTCTIESAECALAEISDNLAQDHRDHQQQLLFNQMDFWLQSDQLTAGMRVV</sequence>
<dbReference type="EMBL" id="OZ020107">
    <property type="protein sequence ID" value="CAK9259545.1"/>
    <property type="molecule type" value="Genomic_DNA"/>
</dbReference>
<dbReference type="Pfam" id="PF05678">
    <property type="entry name" value="VQ"/>
    <property type="match status" value="1"/>
</dbReference>
<feature type="region of interest" description="Disordered" evidence="1">
    <location>
        <begin position="338"/>
        <end position="359"/>
    </location>
</feature>
<proteinExistence type="predicted"/>
<evidence type="ECO:0000313" key="4">
    <source>
        <dbReference type="Proteomes" id="UP001497444"/>
    </source>
</evidence>
<organism evidence="3 4">
    <name type="scientific">Sphagnum jensenii</name>
    <dbReference type="NCBI Taxonomy" id="128206"/>
    <lineage>
        <taxon>Eukaryota</taxon>
        <taxon>Viridiplantae</taxon>
        <taxon>Streptophyta</taxon>
        <taxon>Embryophyta</taxon>
        <taxon>Bryophyta</taxon>
        <taxon>Sphagnophytina</taxon>
        <taxon>Sphagnopsida</taxon>
        <taxon>Sphagnales</taxon>
        <taxon>Sphagnaceae</taxon>
        <taxon>Sphagnum</taxon>
    </lineage>
</organism>
<name>A0ABP0W2I3_9BRYO</name>
<feature type="domain" description="VQ" evidence="2">
    <location>
        <begin position="178"/>
        <end position="201"/>
    </location>
</feature>
<protein>
    <recommendedName>
        <fullName evidence="2">VQ domain-containing protein</fullName>
    </recommendedName>
</protein>
<evidence type="ECO:0000313" key="3">
    <source>
        <dbReference type="EMBL" id="CAK9259545.1"/>
    </source>
</evidence>
<evidence type="ECO:0000256" key="1">
    <source>
        <dbReference type="SAM" id="MobiDB-lite"/>
    </source>
</evidence>